<proteinExistence type="predicted"/>
<dbReference type="GO" id="GO:0003676">
    <property type="term" value="F:nucleic acid binding"/>
    <property type="evidence" value="ECO:0007669"/>
    <property type="project" value="InterPro"/>
</dbReference>
<evidence type="ECO:0000313" key="2">
    <source>
        <dbReference type="Proteomes" id="UP000694569"/>
    </source>
</evidence>
<dbReference type="Ensembl" id="ENSLLET00000007681.1">
    <property type="protein sequence ID" value="ENSLLEP00000007378.1"/>
    <property type="gene ID" value="ENSLLEG00000004671.1"/>
</dbReference>
<dbReference type="AlphaFoldDB" id="A0A8C5M6A4"/>
<dbReference type="Proteomes" id="UP000694569">
    <property type="component" value="Unplaced"/>
</dbReference>
<dbReference type="InterPro" id="IPR036397">
    <property type="entry name" value="RNaseH_sf"/>
</dbReference>
<dbReference type="OrthoDB" id="9962233at2759"/>
<accession>A0A8C5M6A4</accession>
<keyword evidence="2" id="KW-1185">Reference proteome</keyword>
<dbReference type="GeneTree" id="ENSGT01110000268666"/>
<organism evidence="1 2">
    <name type="scientific">Leptobrachium leishanense</name>
    <name type="common">Leishan spiny toad</name>
    <dbReference type="NCBI Taxonomy" id="445787"/>
    <lineage>
        <taxon>Eukaryota</taxon>
        <taxon>Metazoa</taxon>
        <taxon>Chordata</taxon>
        <taxon>Craniata</taxon>
        <taxon>Vertebrata</taxon>
        <taxon>Euteleostomi</taxon>
        <taxon>Amphibia</taxon>
        <taxon>Batrachia</taxon>
        <taxon>Anura</taxon>
        <taxon>Pelobatoidea</taxon>
        <taxon>Megophryidae</taxon>
        <taxon>Leptobrachium</taxon>
    </lineage>
</organism>
<evidence type="ECO:0000313" key="1">
    <source>
        <dbReference type="Ensembl" id="ENSLLEP00000007378.1"/>
    </source>
</evidence>
<dbReference type="Gene3D" id="3.30.420.10">
    <property type="entry name" value="Ribonuclease H-like superfamily/Ribonuclease H"/>
    <property type="match status" value="1"/>
</dbReference>
<sequence length="89" mass="10552">MNSLQYQEILDDNVMQSKLRMGRTLTIQHDNDPKHKVKSTGHWMHLLTTISLSHSGEISNVQFMQDSPRIYRNWRLFAKKNGQLYHLSR</sequence>
<protein>
    <submittedName>
        <fullName evidence="1">Uncharacterized protein</fullName>
    </submittedName>
</protein>
<reference evidence="1" key="1">
    <citation type="submission" date="2025-08" db="UniProtKB">
        <authorList>
            <consortium name="Ensembl"/>
        </authorList>
    </citation>
    <scope>IDENTIFICATION</scope>
</reference>
<reference evidence="1" key="2">
    <citation type="submission" date="2025-09" db="UniProtKB">
        <authorList>
            <consortium name="Ensembl"/>
        </authorList>
    </citation>
    <scope>IDENTIFICATION</scope>
</reference>
<name>A0A8C5M6A4_9ANUR</name>